<dbReference type="CDD" id="cd17535">
    <property type="entry name" value="REC_NarL-like"/>
    <property type="match status" value="1"/>
</dbReference>
<dbReference type="PANTHER" id="PTHR43214:SF24">
    <property type="entry name" value="TRANSCRIPTIONAL REGULATORY PROTEIN NARL-RELATED"/>
    <property type="match status" value="1"/>
</dbReference>
<dbReference type="SUPFAM" id="SSF52172">
    <property type="entry name" value="CheY-like"/>
    <property type="match status" value="1"/>
</dbReference>
<protein>
    <submittedName>
        <fullName evidence="8">Two-component system response regulator NreC</fullName>
    </submittedName>
</protein>
<dbReference type="AlphaFoldDB" id="A0A841GYI2"/>
<evidence type="ECO:0000313" key="8">
    <source>
        <dbReference type="EMBL" id="MBB6070820.1"/>
    </source>
</evidence>
<keyword evidence="3" id="KW-0238">DNA-binding</keyword>
<evidence type="ECO:0000313" key="9">
    <source>
        <dbReference type="Proteomes" id="UP000582837"/>
    </source>
</evidence>
<dbReference type="Proteomes" id="UP000582837">
    <property type="component" value="Unassembled WGS sequence"/>
</dbReference>
<keyword evidence="2" id="KW-0805">Transcription regulation</keyword>
<accession>A0A841GYI2</accession>
<dbReference type="Gene3D" id="3.40.50.2300">
    <property type="match status" value="1"/>
</dbReference>
<feature type="domain" description="HTH luxR-type" evidence="6">
    <location>
        <begin position="148"/>
        <end position="213"/>
    </location>
</feature>
<dbReference type="RefSeq" id="WP_205761308.1">
    <property type="nucleotide sequence ID" value="NZ_JABDTL010000001.1"/>
</dbReference>
<sequence>MSTRIRVLLADDHAVLRSGLEALLALEDDVEVVGQAGTGEEAVEKTRLLRPDVVVMDLAMPEMDGLEATRRIAALALETHVLVLTSQTEEEYLVPVLEAGASGFVRKTSADVDLLQAIRTVAGGEVFLYPSATRVLLSKYQQAREPQNPGPLAKLSDREREVLTLTAEGYSSAEVGKKLFLSPKTVDTYRARMMQKLGLSHRAELVRLALETGMLKTN</sequence>
<dbReference type="GO" id="GO:0003677">
    <property type="term" value="F:DNA binding"/>
    <property type="evidence" value="ECO:0007669"/>
    <property type="project" value="UniProtKB-KW"/>
</dbReference>
<dbReference type="GO" id="GO:0006355">
    <property type="term" value="P:regulation of DNA-templated transcription"/>
    <property type="evidence" value="ECO:0007669"/>
    <property type="project" value="InterPro"/>
</dbReference>
<dbReference type="SMART" id="SM00448">
    <property type="entry name" value="REC"/>
    <property type="match status" value="1"/>
</dbReference>
<keyword evidence="4" id="KW-0804">Transcription</keyword>
<proteinExistence type="predicted"/>
<dbReference type="InterPro" id="IPR011006">
    <property type="entry name" value="CheY-like_superfamily"/>
</dbReference>
<gene>
    <name evidence="8" type="ORF">HNQ61_002442</name>
</gene>
<dbReference type="PRINTS" id="PR00038">
    <property type="entry name" value="HTHLUXR"/>
</dbReference>
<organism evidence="8 9">
    <name type="scientific">Longimicrobium terrae</name>
    <dbReference type="NCBI Taxonomy" id="1639882"/>
    <lineage>
        <taxon>Bacteria</taxon>
        <taxon>Pseudomonadati</taxon>
        <taxon>Gemmatimonadota</taxon>
        <taxon>Longimicrobiia</taxon>
        <taxon>Longimicrobiales</taxon>
        <taxon>Longimicrobiaceae</taxon>
        <taxon>Longimicrobium</taxon>
    </lineage>
</organism>
<feature type="domain" description="Response regulatory" evidence="7">
    <location>
        <begin position="6"/>
        <end position="122"/>
    </location>
</feature>
<evidence type="ECO:0000259" key="6">
    <source>
        <dbReference type="PROSITE" id="PS50043"/>
    </source>
</evidence>
<reference evidence="8 9" key="1">
    <citation type="submission" date="2020-08" db="EMBL/GenBank/DDBJ databases">
        <title>Genomic Encyclopedia of Type Strains, Phase IV (KMG-IV): sequencing the most valuable type-strain genomes for metagenomic binning, comparative biology and taxonomic classification.</title>
        <authorList>
            <person name="Goeker M."/>
        </authorList>
    </citation>
    <scope>NUCLEOTIDE SEQUENCE [LARGE SCALE GENOMIC DNA]</scope>
    <source>
        <strain evidence="8 9">DSM 29007</strain>
    </source>
</reference>
<dbReference type="Pfam" id="PF00072">
    <property type="entry name" value="Response_reg"/>
    <property type="match status" value="1"/>
</dbReference>
<evidence type="ECO:0000256" key="2">
    <source>
        <dbReference type="ARBA" id="ARBA00023015"/>
    </source>
</evidence>
<dbReference type="PANTHER" id="PTHR43214">
    <property type="entry name" value="TWO-COMPONENT RESPONSE REGULATOR"/>
    <property type="match status" value="1"/>
</dbReference>
<dbReference type="GO" id="GO:0000160">
    <property type="term" value="P:phosphorelay signal transduction system"/>
    <property type="evidence" value="ECO:0007669"/>
    <property type="project" value="InterPro"/>
</dbReference>
<keyword evidence="9" id="KW-1185">Reference proteome</keyword>
<evidence type="ECO:0000259" key="7">
    <source>
        <dbReference type="PROSITE" id="PS50110"/>
    </source>
</evidence>
<feature type="modified residue" description="4-aspartylphosphate" evidence="5">
    <location>
        <position position="57"/>
    </location>
</feature>
<dbReference type="PROSITE" id="PS50110">
    <property type="entry name" value="RESPONSE_REGULATORY"/>
    <property type="match status" value="1"/>
</dbReference>
<dbReference type="InterPro" id="IPR016032">
    <property type="entry name" value="Sig_transdc_resp-reg_C-effctor"/>
</dbReference>
<dbReference type="PROSITE" id="PS50043">
    <property type="entry name" value="HTH_LUXR_2"/>
    <property type="match status" value="1"/>
</dbReference>
<dbReference type="SMART" id="SM00421">
    <property type="entry name" value="HTH_LUXR"/>
    <property type="match status" value="1"/>
</dbReference>
<dbReference type="InterPro" id="IPR058245">
    <property type="entry name" value="NreC/VraR/RcsB-like_REC"/>
</dbReference>
<dbReference type="Pfam" id="PF00196">
    <property type="entry name" value="GerE"/>
    <property type="match status" value="1"/>
</dbReference>
<dbReference type="PROSITE" id="PS00622">
    <property type="entry name" value="HTH_LUXR_1"/>
    <property type="match status" value="1"/>
</dbReference>
<keyword evidence="1 5" id="KW-0597">Phosphoprotein</keyword>
<dbReference type="EMBL" id="JACHIA010000006">
    <property type="protein sequence ID" value="MBB6070820.1"/>
    <property type="molecule type" value="Genomic_DNA"/>
</dbReference>
<evidence type="ECO:0000256" key="1">
    <source>
        <dbReference type="ARBA" id="ARBA00022553"/>
    </source>
</evidence>
<evidence type="ECO:0000256" key="5">
    <source>
        <dbReference type="PROSITE-ProRule" id="PRU00169"/>
    </source>
</evidence>
<name>A0A841GYI2_9BACT</name>
<dbReference type="CDD" id="cd06170">
    <property type="entry name" value="LuxR_C_like"/>
    <property type="match status" value="1"/>
</dbReference>
<dbReference type="SUPFAM" id="SSF46894">
    <property type="entry name" value="C-terminal effector domain of the bipartite response regulators"/>
    <property type="match status" value="1"/>
</dbReference>
<dbReference type="InterPro" id="IPR039420">
    <property type="entry name" value="WalR-like"/>
</dbReference>
<dbReference type="InterPro" id="IPR000792">
    <property type="entry name" value="Tscrpt_reg_LuxR_C"/>
</dbReference>
<comment type="caution">
    <text evidence="8">The sequence shown here is derived from an EMBL/GenBank/DDBJ whole genome shotgun (WGS) entry which is preliminary data.</text>
</comment>
<evidence type="ECO:0000256" key="4">
    <source>
        <dbReference type="ARBA" id="ARBA00023163"/>
    </source>
</evidence>
<dbReference type="InterPro" id="IPR001789">
    <property type="entry name" value="Sig_transdc_resp-reg_receiver"/>
</dbReference>
<evidence type="ECO:0000256" key="3">
    <source>
        <dbReference type="ARBA" id="ARBA00023125"/>
    </source>
</evidence>